<evidence type="ECO:0000313" key="9">
    <source>
        <dbReference type="EMBL" id="JAC24448.1"/>
    </source>
</evidence>
<evidence type="ECO:0000256" key="5">
    <source>
        <dbReference type="PROSITE-ProRule" id="PRU00557"/>
    </source>
</evidence>
<dbReference type="SMART" id="SM00638">
    <property type="entry name" value="LPD_N"/>
    <property type="match status" value="1"/>
</dbReference>
<dbReference type="PROSITE" id="PS51211">
    <property type="entry name" value="VITELLOGENIN"/>
    <property type="match status" value="1"/>
</dbReference>
<dbReference type="EMBL" id="GBBK01000034">
    <property type="protein sequence ID" value="JAC24448.1"/>
    <property type="molecule type" value="mRNA"/>
</dbReference>
<dbReference type="SUPFAM" id="SSF56968">
    <property type="entry name" value="Lipovitellin-phosvitin complex, beta-sheet shell regions"/>
    <property type="match status" value="2"/>
</dbReference>
<feature type="domain" description="Vitellogenin" evidence="7">
    <location>
        <begin position="16"/>
        <end position="695"/>
    </location>
</feature>
<feature type="chain" id="PRO_5012881399" evidence="6">
    <location>
        <begin position="16"/>
        <end position="1546"/>
    </location>
</feature>
<sequence>MRVLWLTLLVAAASAFEVGKEYVYKYKGTLHVANPEQPLQSTGFGYRSKIIVQPKPDGTHFKIVNFEADAFNSDHIDVAHHEFNYASNEHLVGDLEHPFAGKFDDGKLEEFAIGKNEPLWVRNLKKGVLSLFQLDLVKGRHEHHEEKKYHVKEDGVHGPCDTLYIVHEEEHGHIEVTKVKNLEKCDHDHYAFFGREKGKVCVKCDAQETHPHSATSEVYYELKGTPEHYVIDHAWAEQTDLFKAHGEGKEFHFLLNRTLDLEEEHDAASTDTTLLGDSEKEHHLAQEFPVTNELHNVEELKHVNHLVEKFGLHTNKENFVQGLQKLAHLEFTDEDIKEIGEEKSGAILFLILFNALLPFNYEDINDVYRNHVITAPDDTKESIRHVFLDLLAATGLNPQVSFGIHLIENNELTPQEAERFYAKLHMNLKEVSPALVRLVGDSCRTQAVKSHREVWTSCKLAASALVGSKSCEHAHDDSHEDHGTCALENVAHVFNYSVTPHDVEHEPEHDTEVFIRAAGNIATHKALRYLQRFISPKWHANEHERMAALWALKQAAQKHPELARSIALPVFHNDSEPSEIRIAAFLVVVVTNPDLYILRHIAQEVITDPSDQVVAFVTSAFRGLAESKYPCHRELAQHLRYVLPLWDNVPKFMKPLDKSRSHLVLSSGYNPKYDFGGVTIVELIRSHDSYFPRNLYINMKDYIAGHSTDTLAFSFESWGMDKLLNKLVGPQPGSSKSIWDFMGRRRFPRDASAKERKEIEDSLHIHDREYDHAYARLSLSVFGKAIDSWSFDESILANIKPKEAPEKTAEKIFGREVRKKNFYLTQDMTYLLPTELGVPIFFDFKQAEFLYAHRQKIDITHGDTAEIHLNIKRHYLYEIRTYQMVGFALTFAQSSLGSGYDAQTVVSWPLDLKATIAPLEGKLKLHRPLHLPWNAVNHHFRPFTFQMPYNLGAEGTDAVTALTKGHKPLYRADELLQFDRHYFGDVFGVAMNIKGYLVKKGLHSGLHEFIHEMTARERFYYLLINPHWHPRDIKIYFEPAAEDPTTELDVEIGYKFLEHDDERHSHFAVHDQIGADPEVPSTHVINLDVNFKGAKERTVSAELRYSFNHDLFNHKVQFFYDRSPFKKEEHEHLKICAAAEAHFPKPDWTRVNNLATFYQGRQIDAKLDIHYGSSCEGQSSITLNGHFSHTDHDEEQLVAAAAGKPITQNLRKSGLQWLGLKCQAGRERGVLFNYHCLKFLRHSSRFGKLTADVEWKNYHPLLTKLLRYYAKYHHFRPEQGGFLSTVRSHITGENGKLHVVSQVPWWDLKDKPHTDLVITTEDGHRYNHWNVPIFSHLLEPRAYSSLGYSNIGEYSPLYKHHVCDLQGHSLRTFDGSLVELPETDCWKVVARDCSPDKRFLILARATGNAALAKALKVYIHHTKLEILSVSPDSGLIVRVDGNKVEATPERPYSHTDHDVELFEVRTHDKWFEVVSKPYGVYLTFNGNLLFVQAAHFYRGKLCGLCGDYNLDRNHELSGPDGHHYNNSLEFAKSYVVPSPDCHAPEH</sequence>
<dbReference type="InterPro" id="IPR011030">
    <property type="entry name" value="Lipovitellin_superhlx_dom"/>
</dbReference>
<dbReference type="Pfam" id="PF09172">
    <property type="entry name" value="Vit_open_b-sht"/>
    <property type="match status" value="1"/>
</dbReference>
<protein>
    <submittedName>
        <fullName evidence="9">Putative vitellogenin-2</fullName>
    </submittedName>
</protein>
<proteinExistence type="evidence at transcript level"/>
<evidence type="ECO:0000256" key="4">
    <source>
        <dbReference type="ARBA" id="ARBA00023180"/>
    </source>
</evidence>
<dbReference type="SMART" id="SM00216">
    <property type="entry name" value="VWD"/>
    <property type="match status" value="1"/>
</dbReference>
<feature type="signal peptide" evidence="6">
    <location>
        <begin position="1"/>
        <end position="15"/>
    </location>
</feature>
<dbReference type="Gene3D" id="2.20.50.20">
    <property type="entry name" value="Lipovitellin. Chain A, domain 3"/>
    <property type="match status" value="1"/>
</dbReference>
<evidence type="ECO:0000259" key="8">
    <source>
        <dbReference type="PROSITE" id="PS51233"/>
    </source>
</evidence>
<reference evidence="9" key="1">
    <citation type="submission" date="2014-03" db="EMBL/GenBank/DDBJ databases">
        <title>The sialotranscriptome of Amblyomma triste, Amblyomma parvum and Amblyomma cajennense ticks, uncovered by 454-based RNA-seq.</title>
        <authorList>
            <person name="Garcia G.R."/>
            <person name="Gardinassi L.G."/>
            <person name="Ribeiro J.M."/>
            <person name="Anatriello E."/>
            <person name="Ferreira B.R."/>
            <person name="Moreira H.N."/>
            <person name="Mafra C."/>
            <person name="Olegario M.M."/>
            <person name="Szabo P.J."/>
            <person name="Miranda-Santos I.K."/>
            <person name="Maruyama S.R."/>
        </authorList>
    </citation>
    <scope>NUCLEOTIDE SEQUENCE</scope>
    <source>
        <strain evidence="9">Uberlandia</strain>
        <tissue evidence="9">Salivary glands</tissue>
    </source>
</reference>
<organism evidence="9">
    <name type="scientific">Amblyomma cajennense</name>
    <name type="common">Cayenne tick</name>
    <name type="synonym">Acarus cajennensis</name>
    <dbReference type="NCBI Taxonomy" id="34607"/>
    <lineage>
        <taxon>Eukaryota</taxon>
        <taxon>Metazoa</taxon>
        <taxon>Ecdysozoa</taxon>
        <taxon>Arthropoda</taxon>
        <taxon>Chelicerata</taxon>
        <taxon>Arachnida</taxon>
        <taxon>Acari</taxon>
        <taxon>Parasitiformes</taxon>
        <taxon>Ixodida</taxon>
        <taxon>Ixodoidea</taxon>
        <taxon>Ixodidae</taxon>
        <taxon>Amblyomminae</taxon>
        <taxon>Amblyomma</taxon>
    </lineage>
</organism>
<keyword evidence="1 6" id="KW-0732">Signal</keyword>
<dbReference type="GO" id="GO:0005319">
    <property type="term" value="F:lipid transporter activity"/>
    <property type="evidence" value="ECO:0007669"/>
    <property type="project" value="InterPro"/>
</dbReference>
<evidence type="ECO:0000256" key="1">
    <source>
        <dbReference type="ARBA" id="ARBA00022729"/>
    </source>
</evidence>
<dbReference type="InterPro" id="IPR015816">
    <property type="entry name" value="Vitellinogen_b-sht_N"/>
</dbReference>
<dbReference type="InterPro" id="IPR015817">
    <property type="entry name" value="Vitellinogen_open_b-sht_sub1"/>
</dbReference>
<dbReference type="InterPro" id="IPR001747">
    <property type="entry name" value="Vitellogenin_N"/>
</dbReference>
<evidence type="ECO:0000256" key="3">
    <source>
        <dbReference type="ARBA" id="ARBA00023157"/>
    </source>
</evidence>
<evidence type="ECO:0000259" key="7">
    <source>
        <dbReference type="PROSITE" id="PS51211"/>
    </source>
</evidence>
<dbReference type="InterPro" id="IPR050733">
    <property type="entry name" value="Vitellogenin/Apolipophorin"/>
</dbReference>
<keyword evidence="4" id="KW-0325">Glycoprotein</keyword>
<dbReference type="InterPro" id="IPR015819">
    <property type="entry name" value="Lipid_transp_b-sht_shell"/>
</dbReference>
<accession>A0A023FUV2</accession>
<name>A0A023FUV2_AMBCJ</name>
<dbReference type="PROSITE" id="PS51233">
    <property type="entry name" value="VWFD"/>
    <property type="match status" value="1"/>
</dbReference>
<dbReference type="InterPro" id="IPR015255">
    <property type="entry name" value="Vitellinogen_open_b-sht"/>
</dbReference>
<feature type="domain" description="VWFD" evidence="8">
    <location>
        <begin position="1361"/>
        <end position="1542"/>
    </location>
</feature>
<dbReference type="SMART" id="SM01169">
    <property type="entry name" value="DUF1943"/>
    <property type="match status" value="1"/>
</dbReference>
<dbReference type="PANTHER" id="PTHR23345:SF15">
    <property type="entry name" value="VITELLOGENIN 1-RELATED"/>
    <property type="match status" value="1"/>
</dbReference>
<keyword evidence="2" id="KW-0758">Storage protein</keyword>
<dbReference type="InterPro" id="IPR001846">
    <property type="entry name" value="VWF_type-D"/>
</dbReference>
<evidence type="ECO:0000256" key="2">
    <source>
        <dbReference type="ARBA" id="ARBA00022761"/>
    </source>
</evidence>
<dbReference type="PANTHER" id="PTHR23345">
    <property type="entry name" value="VITELLOGENIN-RELATED"/>
    <property type="match status" value="1"/>
</dbReference>
<comment type="caution">
    <text evidence="5">Lacks conserved residue(s) required for the propagation of feature annotation.</text>
</comment>
<dbReference type="Gene3D" id="2.30.230.10">
    <property type="entry name" value="Lipovitellin, beta-sheet shell regions, chain A"/>
    <property type="match status" value="1"/>
</dbReference>
<keyword evidence="3 5" id="KW-1015">Disulfide bond</keyword>
<dbReference type="Pfam" id="PF01347">
    <property type="entry name" value="Vitellogenin_N"/>
    <property type="match status" value="1"/>
</dbReference>
<feature type="disulfide bond" evidence="5">
    <location>
        <begin position="201"/>
        <end position="204"/>
    </location>
</feature>
<dbReference type="Gene3D" id="1.25.10.20">
    <property type="entry name" value="Vitellinogen, superhelical"/>
    <property type="match status" value="1"/>
</dbReference>
<evidence type="ECO:0000256" key="6">
    <source>
        <dbReference type="SAM" id="SignalP"/>
    </source>
</evidence>
<dbReference type="SUPFAM" id="SSF48431">
    <property type="entry name" value="Lipovitellin-phosvitin complex, superhelical domain"/>
    <property type="match status" value="1"/>
</dbReference>
<dbReference type="Pfam" id="PF00094">
    <property type="entry name" value="VWD"/>
    <property type="match status" value="1"/>
</dbReference>
<dbReference type="GO" id="GO:0045735">
    <property type="term" value="F:nutrient reservoir activity"/>
    <property type="evidence" value="ECO:0007669"/>
    <property type="project" value="UniProtKB-KW"/>
</dbReference>